<reference evidence="3 4" key="1">
    <citation type="submission" date="2024-09" db="EMBL/GenBank/DDBJ databases">
        <authorList>
            <person name="Sun Q."/>
            <person name="Mori K."/>
        </authorList>
    </citation>
    <scope>NUCLEOTIDE SEQUENCE [LARGE SCALE GENOMIC DNA]</scope>
    <source>
        <strain evidence="3 4">JCM 6917</strain>
    </source>
</reference>
<dbReference type="Gene3D" id="1.10.1200.10">
    <property type="entry name" value="ACP-like"/>
    <property type="match status" value="1"/>
</dbReference>
<organism evidence="3 4">
    <name type="scientific">Streptomyces cinereospinus</name>
    <dbReference type="NCBI Taxonomy" id="285561"/>
    <lineage>
        <taxon>Bacteria</taxon>
        <taxon>Bacillati</taxon>
        <taxon>Actinomycetota</taxon>
        <taxon>Actinomycetes</taxon>
        <taxon>Kitasatosporales</taxon>
        <taxon>Streptomycetaceae</taxon>
        <taxon>Streptomyces</taxon>
    </lineage>
</organism>
<accession>A0ABV5MYH4</accession>
<name>A0ABV5MYH4_9ACTN</name>
<proteinExistence type="predicted"/>
<evidence type="ECO:0000259" key="2">
    <source>
        <dbReference type="PROSITE" id="PS50075"/>
    </source>
</evidence>
<evidence type="ECO:0000256" key="1">
    <source>
        <dbReference type="SAM" id="MobiDB-lite"/>
    </source>
</evidence>
<dbReference type="PROSITE" id="PS50075">
    <property type="entry name" value="CARRIER"/>
    <property type="match status" value="1"/>
</dbReference>
<protein>
    <submittedName>
        <fullName evidence="3">Acyl carrier protein</fullName>
    </submittedName>
</protein>
<dbReference type="InterPro" id="IPR009081">
    <property type="entry name" value="PP-bd_ACP"/>
</dbReference>
<dbReference type="EMBL" id="JBHMCY010000011">
    <property type="protein sequence ID" value="MFB9462699.1"/>
    <property type="molecule type" value="Genomic_DNA"/>
</dbReference>
<feature type="region of interest" description="Disordered" evidence="1">
    <location>
        <begin position="76"/>
        <end position="101"/>
    </location>
</feature>
<dbReference type="RefSeq" id="WP_381343953.1">
    <property type="nucleotide sequence ID" value="NZ_JBHMCY010000011.1"/>
</dbReference>
<evidence type="ECO:0000313" key="3">
    <source>
        <dbReference type="EMBL" id="MFB9462699.1"/>
    </source>
</evidence>
<gene>
    <name evidence="3" type="ORF">ACFF45_08230</name>
</gene>
<sequence length="101" mass="11111">MADLRADVVAFLRSRRPDLADIPPDLDLIEAEILDSLGFMVLLTLLEERTGHEFDLDTVTREDYRTLARMEERLLARLPDPGPGSGARLPAAGPGGREGRA</sequence>
<feature type="domain" description="Carrier" evidence="2">
    <location>
        <begin position="1"/>
        <end position="78"/>
    </location>
</feature>
<dbReference type="SUPFAM" id="SSF47336">
    <property type="entry name" value="ACP-like"/>
    <property type="match status" value="1"/>
</dbReference>
<evidence type="ECO:0000313" key="4">
    <source>
        <dbReference type="Proteomes" id="UP001589709"/>
    </source>
</evidence>
<dbReference type="InterPro" id="IPR036736">
    <property type="entry name" value="ACP-like_sf"/>
</dbReference>
<comment type="caution">
    <text evidence="3">The sequence shown here is derived from an EMBL/GenBank/DDBJ whole genome shotgun (WGS) entry which is preliminary data.</text>
</comment>
<dbReference type="Proteomes" id="UP001589709">
    <property type="component" value="Unassembled WGS sequence"/>
</dbReference>
<dbReference type="Pfam" id="PF00550">
    <property type="entry name" value="PP-binding"/>
    <property type="match status" value="1"/>
</dbReference>
<keyword evidence="4" id="KW-1185">Reference proteome</keyword>